<dbReference type="EMBL" id="CP013118">
    <property type="protein sequence ID" value="ALO15257.1"/>
    <property type="molecule type" value="Genomic_DNA"/>
</dbReference>
<dbReference type="Proteomes" id="UP000064893">
    <property type="component" value="Chromosome"/>
</dbReference>
<dbReference type="CDD" id="cd12797">
    <property type="entry name" value="M23_peptidase"/>
    <property type="match status" value="1"/>
</dbReference>
<dbReference type="InterPro" id="IPR050570">
    <property type="entry name" value="Cell_wall_metabolism_enzyme"/>
</dbReference>
<feature type="domain" description="M23ase beta-sheet core" evidence="1">
    <location>
        <begin position="153"/>
        <end position="189"/>
    </location>
</feature>
<dbReference type="InterPro" id="IPR016047">
    <property type="entry name" value="M23ase_b-sheet_dom"/>
</dbReference>
<dbReference type="PANTHER" id="PTHR21666">
    <property type="entry name" value="PEPTIDASE-RELATED"/>
    <property type="match status" value="1"/>
</dbReference>
<evidence type="ECO:0000313" key="2">
    <source>
        <dbReference type="EMBL" id="ALO15257.1"/>
    </source>
</evidence>
<evidence type="ECO:0000259" key="1">
    <source>
        <dbReference type="Pfam" id="PF01551"/>
    </source>
</evidence>
<reference evidence="2 3" key="1">
    <citation type="submission" date="2015-11" db="EMBL/GenBank/DDBJ databases">
        <title>Description and complete genome sequence of a novel strain predominating in hypersaline microbial mats and representing a new family of the Bacteriodetes phylum.</title>
        <authorList>
            <person name="Spring S."/>
            <person name="Bunk B."/>
            <person name="Sproer C."/>
            <person name="Klenk H.-P."/>
        </authorList>
    </citation>
    <scope>NUCLEOTIDE SEQUENCE [LARGE SCALE GENOMIC DNA]</scope>
    <source>
        <strain evidence="2 3">L21-Spi-D4</strain>
    </source>
</reference>
<dbReference type="PATRIC" id="fig|1307839.3.peg.1711"/>
<proteinExistence type="predicted"/>
<dbReference type="Gene3D" id="2.70.70.10">
    <property type="entry name" value="Glucose Permease (Domain IIA)"/>
    <property type="match status" value="1"/>
</dbReference>
<gene>
    <name evidence="2" type="ORF">L21SP5_01614</name>
</gene>
<keyword evidence="3" id="KW-1185">Reference proteome</keyword>
<organism evidence="2 3">
    <name type="scientific">Salinivirga cyanobacteriivorans</name>
    <dbReference type="NCBI Taxonomy" id="1307839"/>
    <lineage>
        <taxon>Bacteria</taxon>
        <taxon>Pseudomonadati</taxon>
        <taxon>Bacteroidota</taxon>
        <taxon>Bacteroidia</taxon>
        <taxon>Bacteroidales</taxon>
        <taxon>Salinivirgaceae</taxon>
        <taxon>Salinivirga</taxon>
    </lineage>
</organism>
<sequence>MMFIPDRIHKKISPERFLFFIFFVFCLVYSPRYLSAQSINDKDVFRSPVDIDILLSGNFAELRGSHFHTGIDIKTQGKTGLNIYAIADGYVSRIKVSPYGYGNALYITHPNGYTSVYAHLHRFNIQIEEYVRRQQYASKSFAVNLFPEPGLINVKQGEVVGKGGNSGSSLGPHLHFEIRTTDNEKPQNPLRWNFDVVDNIIPRFHNLIVYPLSDGATVNNVQRKLLFSLQKSGNNYKVKNNAPIKVADTIGLGVYVNDYLNNTYNRCGVNQLKVFVDDVLTYFLELNELSFAENRYILSHMDYALKVDRNIKAHKCFIDEGNHFSGYKFSEERGKVFVAPGDRKHVEVHAIDAHGNKSVLSFTLLGVDPVKAKQNITVASVLKPGQTNHFENEDVHLVFPSKSLYTKLNFTYSSEPGSEEMYSKIYQLHDKHVPLHQRFNFILETPDVPNHLKNKLYLASVAQNGNTSPVTSKVRCDKGRAHTRIRSFGRFALMADTIAPEIRPVNIYENKDMTSEQGISVKITDDATGIESYNGYINGIWVLFSYDAKNDLLYYEFDEYLPQDSTLQLKLIVSDPKHNTSIKTINFKRSEEQTNL</sequence>
<dbReference type="InterPro" id="IPR011055">
    <property type="entry name" value="Dup_hybrid_motif"/>
</dbReference>
<dbReference type="Pfam" id="PF01551">
    <property type="entry name" value="Peptidase_M23"/>
    <property type="match status" value="2"/>
</dbReference>
<evidence type="ECO:0000313" key="3">
    <source>
        <dbReference type="Proteomes" id="UP000064893"/>
    </source>
</evidence>
<accession>A0A0S2HYQ0</accession>
<dbReference type="PANTHER" id="PTHR21666:SF270">
    <property type="entry name" value="MUREIN HYDROLASE ACTIVATOR ENVC"/>
    <property type="match status" value="1"/>
</dbReference>
<dbReference type="KEGG" id="blq:L21SP5_01614"/>
<dbReference type="AlphaFoldDB" id="A0A0S2HYQ0"/>
<dbReference type="STRING" id="1307839.L21SP5_01614"/>
<dbReference type="OrthoDB" id="9810477at2"/>
<dbReference type="SUPFAM" id="SSF51261">
    <property type="entry name" value="Duplicated hybrid motif"/>
    <property type="match status" value="1"/>
</dbReference>
<feature type="domain" description="M23ase beta-sheet core" evidence="1">
    <location>
        <begin position="67"/>
        <end position="136"/>
    </location>
</feature>
<name>A0A0S2HYQ0_9BACT</name>
<protein>
    <submittedName>
        <fullName evidence="2">Putative peptidase</fullName>
    </submittedName>
</protein>
<dbReference type="GO" id="GO:0004222">
    <property type="term" value="F:metalloendopeptidase activity"/>
    <property type="evidence" value="ECO:0007669"/>
    <property type="project" value="TreeGrafter"/>
</dbReference>